<keyword evidence="1" id="KW-0378">Hydrolase</keyword>
<name>A0A1G1W6M6_9BACT</name>
<reference evidence="3 4" key="1">
    <citation type="journal article" date="2016" name="Nat. Commun.">
        <title>Thousands of microbial genomes shed light on interconnected biogeochemical processes in an aquifer system.</title>
        <authorList>
            <person name="Anantharaman K."/>
            <person name="Brown C.T."/>
            <person name="Hug L.A."/>
            <person name="Sharon I."/>
            <person name="Castelle C.J."/>
            <person name="Probst A.J."/>
            <person name="Thomas B.C."/>
            <person name="Singh A."/>
            <person name="Wilkins M.J."/>
            <person name="Karaoz U."/>
            <person name="Brodie E.L."/>
            <person name="Williams K.H."/>
            <person name="Hubbard S.S."/>
            <person name="Banfield J.F."/>
        </authorList>
    </citation>
    <scope>NUCLEOTIDE SEQUENCE [LARGE SCALE GENOMIC DNA]</scope>
</reference>
<evidence type="ECO:0000256" key="2">
    <source>
        <dbReference type="SAM" id="Phobius"/>
    </source>
</evidence>
<dbReference type="Gene3D" id="2.40.260.10">
    <property type="entry name" value="Sortase"/>
    <property type="match status" value="1"/>
</dbReference>
<keyword evidence="2" id="KW-0812">Transmembrane</keyword>
<proteinExistence type="predicted"/>
<comment type="caution">
    <text evidence="3">The sequence shown here is derived from an EMBL/GenBank/DDBJ whole genome shotgun (WGS) entry which is preliminary data.</text>
</comment>
<dbReference type="GO" id="GO:0016787">
    <property type="term" value="F:hydrolase activity"/>
    <property type="evidence" value="ECO:0007669"/>
    <property type="project" value="UniProtKB-KW"/>
</dbReference>
<gene>
    <name evidence="3" type="ORF">A2172_02625</name>
</gene>
<dbReference type="AlphaFoldDB" id="A0A1G1W6M6"/>
<evidence type="ECO:0000313" key="4">
    <source>
        <dbReference type="Proteomes" id="UP000176631"/>
    </source>
</evidence>
<keyword evidence="2" id="KW-1133">Transmembrane helix</keyword>
<dbReference type="Pfam" id="PF04203">
    <property type="entry name" value="Sortase"/>
    <property type="match status" value="1"/>
</dbReference>
<evidence type="ECO:0008006" key="5">
    <source>
        <dbReference type="Google" id="ProtNLM"/>
    </source>
</evidence>
<dbReference type="SUPFAM" id="SSF63817">
    <property type="entry name" value="Sortase"/>
    <property type="match status" value="1"/>
</dbReference>
<organism evidence="3 4">
    <name type="scientific">Candidatus Woykebacteria bacterium RBG_13_40_15</name>
    <dbReference type="NCBI Taxonomy" id="1802593"/>
    <lineage>
        <taxon>Bacteria</taxon>
        <taxon>Candidatus Woykeibacteriota</taxon>
    </lineage>
</organism>
<dbReference type="Proteomes" id="UP000176631">
    <property type="component" value="Unassembled WGS sequence"/>
</dbReference>
<accession>A0A1G1W6M6</accession>
<evidence type="ECO:0000256" key="1">
    <source>
        <dbReference type="ARBA" id="ARBA00022801"/>
    </source>
</evidence>
<feature type="transmembrane region" description="Helical" evidence="2">
    <location>
        <begin position="12"/>
        <end position="37"/>
    </location>
</feature>
<dbReference type="InterPro" id="IPR005754">
    <property type="entry name" value="Sortase"/>
</dbReference>
<dbReference type="EMBL" id="MHCP01000028">
    <property type="protein sequence ID" value="OGY23244.1"/>
    <property type="molecule type" value="Genomic_DNA"/>
</dbReference>
<dbReference type="NCBIfam" id="TIGR01076">
    <property type="entry name" value="sortase_fam"/>
    <property type="match status" value="1"/>
</dbReference>
<evidence type="ECO:0000313" key="3">
    <source>
        <dbReference type="EMBL" id="OGY23244.1"/>
    </source>
</evidence>
<dbReference type="STRING" id="1802593.A2172_02625"/>
<dbReference type="InterPro" id="IPR023365">
    <property type="entry name" value="Sortase_dom-sf"/>
</dbReference>
<sequence length="228" mass="25746">MIKLKLPKRKRFWVFLAIRTVANILIISGILFSFFAFSPYIEKEIWYWWHSHYGKKTVVTEEINTSKPKKTLPPLSLAPVDTNFGIVIEKIDVNAPVVANVNAANYPEYIAALSKGVAHAKGTAFPGSTKNGNNNVFLFAHSAINALEAKKYNSVFYLLRKLEVGDRVTTFYQGQRYDYIVTNKQVVEATDTRYLSEVSKDPILTLQTCDPPGSSLRRLIITAKLDKI</sequence>
<keyword evidence="2" id="KW-0472">Membrane</keyword>
<protein>
    <recommendedName>
        <fullName evidence="5">Sortase</fullName>
    </recommendedName>
</protein>